<proteinExistence type="predicted"/>
<reference evidence="2 3" key="1">
    <citation type="submission" date="2024-01" db="EMBL/GenBank/DDBJ databases">
        <title>The complete chloroplast genome sequence of Lithospermum erythrorhizon: insights into the phylogenetic relationship among Boraginaceae species and the maternal lineages of purple gromwells.</title>
        <authorList>
            <person name="Okada T."/>
            <person name="Watanabe K."/>
        </authorList>
    </citation>
    <scope>NUCLEOTIDE SEQUENCE [LARGE SCALE GENOMIC DNA]</scope>
</reference>
<name>A0AAV3RKI5_LITER</name>
<dbReference type="EMBL" id="BAABME010010391">
    <property type="protein sequence ID" value="GAA0178204.1"/>
    <property type="molecule type" value="Genomic_DNA"/>
</dbReference>
<protein>
    <submittedName>
        <fullName evidence="2">Uncharacterized protein</fullName>
    </submittedName>
</protein>
<evidence type="ECO:0000313" key="2">
    <source>
        <dbReference type="EMBL" id="GAA0178204.1"/>
    </source>
</evidence>
<evidence type="ECO:0000256" key="1">
    <source>
        <dbReference type="SAM" id="Coils"/>
    </source>
</evidence>
<comment type="caution">
    <text evidence="2">The sequence shown here is derived from an EMBL/GenBank/DDBJ whole genome shotgun (WGS) entry which is preliminary data.</text>
</comment>
<accession>A0AAV3RKI5</accession>
<gene>
    <name evidence="2" type="ORF">LIER_29807</name>
</gene>
<evidence type="ECO:0000313" key="3">
    <source>
        <dbReference type="Proteomes" id="UP001454036"/>
    </source>
</evidence>
<feature type="coiled-coil region" evidence="1">
    <location>
        <begin position="32"/>
        <end position="102"/>
    </location>
</feature>
<dbReference type="Proteomes" id="UP001454036">
    <property type="component" value="Unassembled WGS sequence"/>
</dbReference>
<organism evidence="2 3">
    <name type="scientific">Lithospermum erythrorhizon</name>
    <name type="common">Purple gromwell</name>
    <name type="synonym">Lithospermum officinale var. erythrorhizon</name>
    <dbReference type="NCBI Taxonomy" id="34254"/>
    <lineage>
        <taxon>Eukaryota</taxon>
        <taxon>Viridiplantae</taxon>
        <taxon>Streptophyta</taxon>
        <taxon>Embryophyta</taxon>
        <taxon>Tracheophyta</taxon>
        <taxon>Spermatophyta</taxon>
        <taxon>Magnoliopsida</taxon>
        <taxon>eudicotyledons</taxon>
        <taxon>Gunneridae</taxon>
        <taxon>Pentapetalae</taxon>
        <taxon>asterids</taxon>
        <taxon>lamiids</taxon>
        <taxon>Boraginales</taxon>
        <taxon>Boraginaceae</taxon>
        <taxon>Boraginoideae</taxon>
        <taxon>Lithospermeae</taxon>
        <taxon>Lithospermum</taxon>
    </lineage>
</organism>
<keyword evidence="1" id="KW-0175">Coiled coil</keyword>
<sequence>MNSSYILACQLHNLRVDGEGSRQREHIQLAKIQDLEKENEKLLWMHAEAQSEKKAVRQQALAEIAKCEEMCQEQIKLASELAEEDEAAIEAAEKSADDKVRQTLEDFRHSDIYPTTAGDDSTYCLCRFAKTYKDSNPQLIVNYEEFMSEYPQEWFANIDIHAPLSPMEEG</sequence>
<dbReference type="AlphaFoldDB" id="A0AAV3RKI5"/>
<keyword evidence="3" id="KW-1185">Reference proteome</keyword>